<dbReference type="PANTHER" id="PTHR42973:SF39">
    <property type="entry name" value="FAD-BINDING PCMH-TYPE DOMAIN-CONTAINING PROTEIN"/>
    <property type="match status" value="1"/>
</dbReference>
<dbReference type="Gene3D" id="3.30.465.10">
    <property type="match status" value="1"/>
</dbReference>
<evidence type="ECO:0000256" key="5">
    <source>
        <dbReference type="ARBA" id="ARBA00023002"/>
    </source>
</evidence>
<organism evidence="7 8">
    <name type="scientific">Streptomyces coacervatus</name>
    <dbReference type="NCBI Taxonomy" id="647381"/>
    <lineage>
        <taxon>Bacteria</taxon>
        <taxon>Bacillati</taxon>
        <taxon>Actinomycetota</taxon>
        <taxon>Actinomycetes</taxon>
        <taxon>Kitasatosporales</taxon>
        <taxon>Streptomycetaceae</taxon>
        <taxon>Streptomyces</taxon>
    </lineage>
</organism>
<reference evidence="8" key="1">
    <citation type="journal article" date="2019" name="Int. J. Syst. Evol. Microbiol.">
        <title>The Global Catalogue of Microorganisms (GCM) 10K type strain sequencing project: providing services to taxonomists for standard genome sequencing and annotation.</title>
        <authorList>
            <consortium name="The Broad Institute Genomics Platform"/>
            <consortium name="The Broad Institute Genome Sequencing Center for Infectious Disease"/>
            <person name="Wu L."/>
            <person name="Ma J."/>
        </authorList>
    </citation>
    <scope>NUCLEOTIDE SEQUENCE [LARGE SCALE GENOMIC DNA]</scope>
    <source>
        <strain evidence="8">JCM 17138</strain>
    </source>
</reference>
<dbReference type="PROSITE" id="PS51387">
    <property type="entry name" value="FAD_PCMH"/>
    <property type="match status" value="1"/>
</dbReference>
<dbReference type="InterPro" id="IPR016169">
    <property type="entry name" value="FAD-bd_PCMH_sub2"/>
</dbReference>
<evidence type="ECO:0000256" key="2">
    <source>
        <dbReference type="ARBA" id="ARBA00005466"/>
    </source>
</evidence>
<comment type="cofactor">
    <cofactor evidence="1">
        <name>FAD</name>
        <dbReference type="ChEBI" id="CHEBI:57692"/>
    </cofactor>
</comment>
<dbReference type="Gene3D" id="3.30.43.10">
    <property type="entry name" value="Uridine Diphospho-n-acetylenolpyruvylglucosamine Reductase, domain 2"/>
    <property type="match status" value="1"/>
</dbReference>
<accession>A0ABP7JED7</accession>
<evidence type="ECO:0000259" key="6">
    <source>
        <dbReference type="PROSITE" id="PS51387"/>
    </source>
</evidence>
<dbReference type="InterPro" id="IPR006093">
    <property type="entry name" value="Oxy_OxRdtase_FAD_BS"/>
</dbReference>
<feature type="domain" description="FAD-binding PCMH-type" evidence="6">
    <location>
        <begin position="40"/>
        <end position="210"/>
    </location>
</feature>
<evidence type="ECO:0000256" key="4">
    <source>
        <dbReference type="ARBA" id="ARBA00022827"/>
    </source>
</evidence>
<dbReference type="InterPro" id="IPR036318">
    <property type="entry name" value="FAD-bd_PCMH-like_sf"/>
</dbReference>
<evidence type="ECO:0000256" key="1">
    <source>
        <dbReference type="ARBA" id="ARBA00001974"/>
    </source>
</evidence>
<keyword evidence="4" id="KW-0274">FAD</keyword>
<dbReference type="InterPro" id="IPR016167">
    <property type="entry name" value="FAD-bd_PCMH_sub1"/>
</dbReference>
<dbReference type="Proteomes" id="UP001501009">
    <property type="component" value="Unassembled WGS sequence"/>
</dbReference>
<sequence>MSSIEKVPGGAAFLSVFKGDVITATSPSYDTARSLWNGDIDRRPLAVVKATDDDDVVAAIRLAREAELPLAIRGGGHSYPGHSMCDDGITLDLSRMGNVVADPTTRRVRAQGGALLGSVDAATLQHGLVMPAGIVSHTGLAGLALGGGIGYLTRSFGMTCDSFVRLRLVTAEGEIIHASEEENPDLFWALRGGGGNFGVVTEFECSTQPLGPVQGGPLVYLMSDAVDVLYRFGQLMKQAPRTMSITCALGLDPNAFPFLAEQVAGQRLMIANVVYRGEQDDEILREVRSVGKPLFDAVATTDFRAVQTAFDEIAGYGAGWYMKSGLTRELSQPLAEGVVEHAVEYHDKISSGAVQREVFAVQSLGGAVQDLDDDATAYSGRAAEWHIGVEVGFTTAEDRERIVPWTRDTWTKTKSLLDLSTSYVNLNFEPGENALADVFGAGKYERLRRIKTQYDPTNLFSHNFNIKPM</sequence>
<dbReference type="RefSeq" id="WP_275768912.1">
    <property type="nucleotide sequence ID" value="NZ_BAABDE010000039.1"/>
</dbReference>
<dbReference type="EMBL" id="BAABDE010000039">
    <property type="protein sequence ID" value="GAA3841084.1"/>
    <property type="molecule type" value="Genomic_DNA"/>
</dbReference>
<comment type="similarity">
    <text evidence="2">Belongs to the oxygen-dependent FAD-linked oxidoreductase family.</text>
</comment>
<dbReference type="SUPFAM" id="SSF56176">
    <property type="entry name" value="FAD-binding/transporter-associated domain-like"/>
    <property type="match status" value="1"/>
</dbReference>
<keyword evidence="5" id="KW-0560">Oxidoreductase</keyword>
<dbReference type="InterPro" id="IPR012951">
    <property type="entry name" value="BBE"/>
</dbReference>
<dbReference type="PANTHER" id="PTHR42973">
    <property type="entry name" value="BINDING OXIDOREDUCTASE, PUTATIVE (AFU_ORTHOLOGUE AFUA_1G17690)-RELATED"/>
    <property type="match status" value="1"/>
</dbReference>
<evidence type="ECO:0000313" key="7">
    <source>
        <dbReference type="EMBL" id="GAA3841084.1"/>
    </source>
</evidence>
<keyword evidence="3" id="KW-0285">Flavoprotein</keyword>
<dbReference type="InterPro" id="IPR006094">
    <property type="entry name" value="Oxid_FAD_bind_N"/>
</dbReference>
<dbReference type="Pfam" id="PF01565">
    <property type="entry name" value="FAD_binding_4"/>
    <property type="match status" value="1"/>
</dbReference>
<dbReference type="PROSITE" id="PS00862">
    <property type="entry name" value="OX2_COVAL_FAD"/>
    <property type="match status" value="1"/>
</dbReference>
<comment type="caution">
    <text evidence="7">The sequence shown here is derived from an EMBL/GenBank/DDBJ whole genome shotgun (WGS) entry which is preliminary data.</text>
</comment>
<dbReference type="InterPro" id="IPR016166">
    <property type="entry name" value="FAD-bd_PCMH"/>
</dbReference>
<dbReference type="InterPro" id="IPR050416">
    <property type="entry name" value="FAD-linked_Oxidoreductase"/>
</dbReference>
<evidence type="ECO:0000313" key="8">
    <source>
        <dbReference type="Proteomes" id="UP001501009"/>
    </source>
</evidence>
<evidence type="ECO:0000256" key="3">
    <source>
        <dbReference type="ARBA" id="ARBA00022630"/>
    </source>
</evidence>
<proteinExistence type="inferred from homology"/>
<name>A0ABP7JED7_9ACTN</name>
<keyword evidence="8" id="KW-1185">Reference proteome</keyword>
<dbReference type="Gene3D" id="3.40.462.20">
    <property type="match status" value="1"/>
</dbReference>
<gene>
    <name evidence="7" type="ORF">GCM10022403_086640</name>
</gene>
<dbReference type="Pfam" id="PF08031">
    <property type="entry name" value="BBE"/>
    <property type="match status" value="1"/>
</dbReference>
<protein>
    <submittedName>
        <fullName evidence="7">FAD-binding oxidoreductase</fullName>
    </submittedName>
</protein>